<feature type="compositionally biased region" description="Low complexity" evidence="2">
    <location>
        <begin position="369"/>
        <end position="393"/>
    </location>
</feature>
<dbReference type="AlphaFoldDB" id="A0A0G4FGW4"/>
<proteinExistence type="inferred from homology"/>
<gene>
    <name evidence="4" type="ORF">Cvel_16762</name>
</gene>
<name>A0A0G4FGW4_9ALVE</name>
<feature type="compositionally biased region" description="Polar residues" evidence="2">
    <location>
        <begin position="517"/>
        <end position="534"/>
    </location>
</feature>
<dbReference type="Gene3D" id="1.10.472.10">
    <property type="entry name" value="Cyclin-like"/>
    <property type="match status" value="1"/>
</dbReference>
<evidence type="ECO:0000313" key="4">
    <source>
        <dbReference type="EMBL" id="CEM12090.1"/>
    </source>
</evidence>
<dbReference type="SUPFAM" id="SSF47954">
    <property type="entry name" value="Cyclin-like"/>
    <property type="match status" value="1"/>
</dbReference>
<evidence type="ECO:0000256" key="2">
    <source>
        <dbReference type="SAM" id="MobiDB-lite"/>
    </source>
</evidence>
<feature type="compositionally biased region" description="Low complexity" evidence="2">
    <location>
        <begin position="311"/>
        <end position="342"/>
    </location>
</feature>
<protein>
    <recommendedName>
        <fullName evidence="3">Cyclin-like domain-containing protein</fullName>
    </recommendedName>
</protein>
<dbReference type="CDD" id="cd20540">
    <property type="entry name" value="CYCLIN_CCNY_like"/>
    <property type="match status" value="1"/>
</dbReference>
<feature type="compositionally biased region" description="Basic and acidic residues" evidence="2">
    <location>
        <begin position="256"/>
        <end position="267"/>
    </location>
</feature>
<keyword evidence="1" id="KW-0195">Cyclin</keyword>
<feature type="region of interest" description="Disordered" evidence="2">
    <location>
        <begin position="220"/>
        <end position="275"/>
    </location>
</feature>
<evidence type="ECO:0000256" key="1">
    <source>
        <dbReference type="RuleBase" id="RU000383"/>
    </source>
</evidence>
<evidence type="ECO:0000259" key="3">
    <source>
        <dbReference type="SMART" id="SM00385"/>
    </source>
</evidence>
<reference evidence="4" key="1">
    <citation type="submission" date="2014-11" db="EMBL/GenBank/DDBJ databases">
        <authorList>
            <person name="Otto D Thomas"/>
            <person name="Naeem Raeece"/>
        </authorList>
    </citation>
    <scope>NUCLEOTIDE SEQUENCE</scope>
</reference>
<feature type="region of interest" description="Disordered" evidence="2">
    <location>
        <begin position="364"/>
        <end position="634"/>
    </location>
</feature>
<dbReference type="VEuPathDB" id="CryptoDB:Cvel_16762"/>
<feature type="region of interest" description="Disordered" evidence="2">
    <location>
        <begin position="304"/>
        <end position="348"/>
    </location>
</feature>
<feature type="compositionally biased region" description="Polar residues" evidence="2">
    <location>
        <begin position="464"/>
        <end position="478"/>
    </location>
</feature>
<dbReference type="Pfam" id="PF00134">
    <property type="entry name" value="Cyclin_N"/>
    <property type="match status" value="1"/>
</dbReference>
<feature type="domain" description="Cyclin-like" evidence="3">
    <location>
        <begin position="96"/>
        <end position="181"/>
    </location>
</feature>
<accession>A0A0G4FGW4</accession>
<dbReference type="InterPro" id="IPR013763">
    <property type="entry name" value="Cyclin-like_dom"/>
</dbReference>
<dbReference type="EMBL" id="CDMZ01000338">
    <property type="protein sequence ID" value="CEM12090.1"/>
    <property type="molecule type" value="Genomic_DNA"/>
</dbReference>
<comment type="similarity">
    <text evidence="1">Belongs to the cyclin family.</text>
</comment>
<dbReference type="InterPro" id="IPR036915">
    <property type="entry name" value="Cyclin-like_sf"/>
</dbReference>
<sequence>MGMRVSYSDSHLCLNSSVSQPNVENLIHAVSLLIYKQVLESANRKPSKSKFAGDFDEVLYIEKRLKKLQQGSDEHAALSSVLRASREDLSLTDVTSFLMALHEASDCSPECFLLCLLYLNRIASFSEVRLDAKNWRALTLTGLVVAQKVWDDKHLSNSDFCFIYRVYQLDDLNKMEAAFLRMLRYQVTVRASTYARYYFELRAMMFNIFECGEQGGGHQADYQTSAAGRAAARRRSRSRGGDAGVAAPLRSAVSRARQESLTRHAERSVAASHRSAHAAASAAAFAQPNMPLQERSVLSQTRRPIVPPPQANVAARVGAAAATSSSISPQNQQQQREQQPPQTHGQAKLARNQLHSLPANAVSQNPLEQTQSSAPQQRQLQHQSQHSVPQHSQPADLSHRHAHLPINPQPPDTTQPAPHPTGGVVPQHSYPNHQTHQQHRHPERRSQAPPLLADPPRPHGGAHSTHQNQPPDSSGWYTQQQSSSHGGGQNHMTQGFNRAANYQGHPTPPSHPPGAHQQFSGSTQGAPQPLSRTHAQARPMQAPSSSSAWMDVIDEGPPGAVSSHGGWGESIGSFSGDYSDPQRAVGGGISGAPSWVHQQQQQQQQYLHEASNGVQTSGRPTGMQSELSGHWHAQ</sequence>
<dbReference type="SMART" id="SM00385">
    <property type="entry name" value="CYCLIN"/>
    <property type="match status" value="1"/>
</dbReference>
<dbReference type="PANTHER" id="PTHR14248">
    <property type="entry name" value="CYCLIN Y, ISOFORM A"/>
    <property type="match status" value="1"/>
</dbReference>
<feature type="compositionally biased region" description="Polar residues" evidence="2">
    <location>
        <begin position="612"/>
        <end position="627"/>
    </location>
</feature>
<feature type="compositionally biased region" description="Pro residues" evidence="2">
    <location>
        <begin position="407"/>
        <end position="419"/>
    </location>
</feature>
<organism evidence="4">
    <name type="scientific">Chromera velia CCMP2878</name>
    <dbReference type="NCBI Taxonomy" id="1169474"/>
    <lineage>
        <taxon>Eukaryota</taxon>
        <taxon>Sar</taxon>
        <taxon>Alveolata</taxon>
        <taxon>Colpodellida</taxon>
        <taxon>Chromeraceae</taxon>
        <taxon>Chromera</taxon>
    </lineage>
</organism>
<dbReference type="InterPro" id="IPR006671">
    <property type="entry name" value="Cyclin_N"/>
</dbReference>